<evidence type="ECO:0000313" key="2">
    <source>
        <dbReference type="Proteomes" id="UP000249590"/>
    </source>
</evidence>
<name>A0A8B2NX35_9HYPH</name>
<dbReference type="InterPro" id="IPR004165">
    <property type="entry name" value="CoA_trans_fam_I"/>
</dbReference>
<dbReference type="Pfam" id="PF01144">
    <property type="entry name" value="CoA_trans"/>
    <property type="match status" value="1"/>
</dbReference>
<dbReference type="EMBL" id="QHHQ01000002">
    <property type="protein sequence ID" value="RAI01912.1"/>
    <property type="molecule type" value="Genomic_DNA"/>
</dbReference>
<accession>A0A8B2NX35</accession>
<dbReference type="Gene3D" id="3.40.1080.10">
    <property type="entry name" value="Glutaconate Coenzyme A-transferase"/>
    <property type="match status" value="1"/>
</dbReference>
<dbReference type="Gene3D" id="3.30.30.40">
    <property type="match status" value="1"/>
</dbReference>
<dbReference type="Proteomes" id="UP000249590">
    <property type="component" value="Unassembled WGS sequence"/>
</dbReference>
<dbReference type="SUPFAM" id="SSF100950">
    <property type="entry name" value="NagB/RpiA/CoA transferase-like"/>
    <property type="match status" value="1"/>
</dbReference>
<protein>
    <submittedName>
        <fullName evidence="1">CoA synthetase</fullName>
    </submittedName>
</protein>
<dbReference type="AlphaFoldDB" id="A0A8B2NX35"/>
<comment type="caution">
    <text evidence="1">The sequence shown here is derived from an EMBL/GenBank/DDBJ whole genome shotgun (WGS) entry which is preliminary data.</text>
</comment>
<dbReference type="OrthoDB" id="9777193at2"/>
<reference evidence="1 2" key="1">
    <citation type="submission" date="2018-05" db="EMBL/GenBank/DDBJ databases">
        <title>Acuticoccus sediminis sp. nov., isolated from deep-sea sediment of Indian Ocean.</title>
        <authorList>
            <person name="Liu X."/>
            <person name="Lai Q."/>
            <person name="Du Y."/>
            <person name="Sun F."/>
            <person name="Zhang X."/>
            <person name="Wang S."/>
            <person name="Shao Z."/>
        </authorList>
    </citation>
    <scope>NUCLEOTIDE SEQUENCE [LARGE SCALE GENOMIC DNA]</scope>
    <source>
        <strain evidence="1 2">PTG4-2</strain>
    </source>
</reference>
<dbReference type="InterPro" id="IPR037171">
    <property type="entry name" value="NagB/RpiA_transferase-like"/>
</dbReference>
<gene>
    <name evidence="1" type="ORF">DLJ53_11005</name>
</gene>
<proteinExistence type="predicted"/>
<evidence type="ECO:0000313" key="1">
    <source>
        <dbReference type="EMBL" id="RAI01912.1"/>
    </source>
</evidence>
<dbReference type="PANTHER" id="PTHR43293:SF3">
    <property type="entry name" value="CHOLESTEROL RING-CLEAVING HYDROLASE IPDB SUBUNIT"/>
    <property type="match status" value="1"/>
</dbReference>
<dbReference type="PANTHER" id="PTHR43293">
    <property type="entry name" value="ACETATE COA-TRANSFERASE YDIF"/>
    <property type="match status" value="1"/>
</dbReference>
<dbReference type="GO" id="GO:0008410">
    <property type="term" value="F:CoA-transferase activity"/>
    <property type="evidence" value="ECO:0007669"/>
    <property type="project" value="InterPro"/>
</dbReference>
<organism evidence="1 2">
    <name type="scientific">Acuticoccus sediminis</name>
    <dbReference type="NCBI Taxonomy" id="2184697"/>
    <lineage>
        <taxon>Bacteria</taxon>
        <taxon>Pseudomonadati</taxon>
        <taxon>Pseudomonadota</taxon>
        <taxon>Alphaproteobacteria</taxon>
        <taxon>Hyphomicrobiales</taxon>
        <taxon>Amorphaceae</taxon>
        <taxon>Acuticoccus</taxon>
    </lineage>
</organism>
<sequence length="300" mass="33108">MHDKTMSLAEAAALVPDGASLGIGGSIMSRTPMAMIWQLIKSGRRNLNVSRSMMSTDGDWVVGSGIADRIETSWCAQGISWGLSKVARDRFETGAVVYEEWSHLAMGQRYHAGAMGVPFMPMRTVIGSDLERLAAGKVGRSTCPFTGEEVLLVPALNPEVAIIHVQRCDRFGNAQIDGLPFMDIDLACAADRVILTTEEIVSTEQIRRAPERTRIPFFCVEAVVDVPFGSAPHECFGLYEPMMRHLDRYVARANSDPRSGFEALMTELVHEPADWTQFLERIGVAELVEAMGRGRSIYRD</sequence>
<dbReference type="SMART" id="SM00882">
    <property type="entry name" value="CoA_trans"/>
    <property type="match status" value="1"/>
</dbReference>
<keyword evidence="2" id="KW-1185">Reference proteome</keyword>